<gene>
    <name evidence="2" type="ORF">PUN28_018261</name>
</gene>
<proteinExistence type="predicted"/>
<keyword evidence="1" id="KW-1133">Transmembrane helix</keyword>
<comment type="caution">
    <text evidence="2">The sequence shown here is derived from an EMBL/GenBank/DDBJ whole genome shotgun (WGS) entry which is preliminary data.</text>
</comment>
<evidence type="ECO:0000313" key="3">
    <source>
        <dbReference type="Proteomes" id="UP001430953"/>
    </source>
</evidence>
<dbReference type="Proteomes" id="UP001430953">
    <property type="component" value="Unassembled WGS sequence"/>
</dbReference>
<organism evidence="2 3">
    <name type="scientific">Cardiocondyla obscurior</name>
    <dbReference type="NCBI Taxonomy" id="286306"/>
    <lineage>
        <taxon>Eukaryota</taxon>
        <taxon>Metazoa</taxon>
        <taxon>Ecdysozoa</taxon>
        <taxon>Arthropoda</taxon>
        <taxon>Hexapoda</taxon>
        <taxon>Insecta</taxon>
        <taxon>Pterygota</taxon>
        <taxon>Neoptera</taxon>
        <taxon>Endopterygota</taxon>
        <taxon>Hymenoptera</taxon>
        <taxon>Apocrita</taxon>
        <taxon>Aculeata</taxon>
        <taxon>Formicoidea</taxon>
        <taxon>Formicidae</taxon>
        <taxon>Myrmicinae</taxon>
        <taxon>Cardiocondyla</taxon>
    </lineage>
</organism>
<reference evidence="2 3" key="1">
    <citation type="submission" date="2023-03" db="EMBL/GenBank/DDBJ databases">
        <title>High recombination rates correlate with genetic variation in Cardiocondyla obscurior ants.</title>
        <authorList>
            <person name="Errbii M."/>
        </authorList>
    </citation>
    <scope>NUCLEOTIDE SEQUENCE [LARGE SCALE GENOMIC DNA]</scope>
    <source>
        <strain evidence="2">Alpha-2009</strain>
        <tissue evidence="2">Whole body</tissue>
    </source>
</reference>
<feature type="transmembrane region" description="Helical" evidence="1">
    <location>
        <begin position="9"/>
        <end position="26"/>
    </location>
</feature>
<dbReference type="AlphaFoldDB" id="A0AAW2EHL3"/>
<keyword evidence="3" id="KW-1185">Reference proteome</keyword>
<keyword evidence="1" id="KW-0472">Membrane</keyword>
<name>A0AAW2EHL3_9HYME</name>
<sequence>MLDRDDQHLIARFFSVFLFFFSPAVVPPCAYTVSKVADITMNQNCPPSKPILLRSFCEEARFHARLREGGDPRAPLRVVVVYGNG</sequence>
<evidence type="ECO:0000313" key="2">
    <source>
        <dbReference type="EMBL" id="KAL0102843.1"/>
    </source>
</evidence>
<dbReference type="EMBL" id="JADYXP020000022">
    <property type="protein sequence ID" value="KAL0102843.1"/>
    <property type="molecule type" value="Genomic_DNA"/>
</dbReference>
<evidence type="ECO:0008006" key="4">
    <source>
        <dbReference type="Google" id="ProtNLM"/>
    </source>
</evidence>
<accession>A0AAW2EHL3</accession>
<evidence type="ECO:0000256" key="1">
    <source>
        <dbReference type="SAM" id="Phobius"/>
    </source>
</evidence>
<keyword evidence="1" id="KW-0812">Transmembrane</keyword>
<protein>
    <recommendedName>
        <fullName evidence="4">Secreted protein</fullName>
    </recommendedName>
</protein>